<keyword evidence="1" id="KW-0732">Signal</keyword>
<gene>
    <name evidence="2" type="ORF">B0H67DRAFT_394784</name>
</gene>
<reference evidence="2" key="1">
    <citation type="submission" date="2023-06" db="EMBL/GenBank/DDBJ databases">
        <title>Genome-scale phylogeny and comparative genomics of the fungal order Sordariales.</title>
        <authorList>
            <consortium name="Lawrence Berkeley National Laboratory"/>
            <person name="Hensen N."/>
            <person name="Bonometti L."/>
            <person name="Westerberg I."/>
            <person name="Brannstrom I.O."/>
            <person name="Guillou S."/>
            <person name="Cros-Aarteil S."/>
            <person name="Calhoun S."/>
            <person name="Haridas S."/>
            <person name="Kuo A."/>
            <person name="Mondo S."/>
            <person name="Pangilinan J."/>
            <person name="Riley R."/>
            <person name="Labutti K."/>
            <person name="Andreopoulos B."/>
            <person name="Lipzen A."/>
            <person name="Chen C."/>
            <person name="Yanf M."/>
            <person name="Daum C."/>
            <person name="Ng V."/>
            <person name="Clum A."/>
            <person name="Steindorff A."/>
            <person name="Ohm R."/>
            <person name="Martin F."/>
            <person name="Silar P."/>
            <person name="Natvig D."/>
            <person name="Lalanne C."/>
            <person name="Gautier V."/>
            <person name="Ament-Velasquez S.L."/>
            <person name="Kruys A."/>
            <person name="Hutchinson M.I."/>
            <person name="Powell A.J."/>
            <person name="Barry K."/>
            <person name="Miller A.N."/>
            <person name="Grigoriev I.V."/>
            <person name="Debuchy R."/>
            <person name="Gladieux P."/>
            <person name="Thoren M.H."/>
            <person name="Johannesson H."/>
        </authorList>
    </citation>
    <scope>NUCLEOTIDE SEQUENCE</scope>
    <source>
        <strain evidence="2">SMH4607-1</strain>
    </source>
</reference>
<comment type="caution">
    <text evidence="2">The sequence shown here is derived from an EMBL/GenBank/DDBJ whole genome shotgun (WGS) entry which is preliminary data.</text>
</comment>
<feature type="chain" id="PRO_5041360008" description="Hypersensitive response-inducing protein" evidence="1">
    <location>
        <begin position="19"/>
        <end position="148"/>
    </location>
</feature>
<name>A0AA39ZRH6_9PEZI</name>
<sequence>MKLSPLAVVVGLVASAAAAPLDPRIVAQEFDVSEFSAGCVPHGTQCSISFRVATNQMPFSTQCTFTGAPLGVGSLPDVGFSACKDTSIAWSFRAIPVSGGTPFYELALATAEQSLAASKFFPASEFPRINDGSSSHQTFTGDSRFVVQ</sequence>
<evidence type="ECO:0000313" key="2">
    <source>
        <dbReference type="EMBL" id="KAK0702340.1"/>
    </source>
</evidence>
<dbReference type="AlphaFoldDB" id="A0AA39ZRH6"/>
<proteinExistence type="predicted"/>
<evidence type="ECO:0008006" key="4">
    <source>
        <dbReference type="Google" id="ProtNLM"/>
    </source>
</evidence>
<evidence type="ECO:0000256" key="1">
    <source>
        <dbReference type="SAM" id="SignalP"/>
    </source>
</evidence>
<accession>A0AA39ZRH6</accession>
<evidence type="ECO:0000313" key="3">
    <source>
        <dbReference type="Proteomes" id="UP001172102"/>
    </source>
</evidence>
<feature type="signal peptide" evidence="1">
    <location>
        <begin position="1"/>
        <end position="18"/>
    </location>
</feature>
<keyword evidence="3" id="KW-1185">Reference proteome</keyword>
<dbReference type="Proteomes" id="UP001172102">
    <property type="component" value="Unassembled WGS sequence"/>
</dbReference>
<protein>
    <recommendedName>
        <fullName evidence="4">Hypersensitive response-inducing protein</fullName>
    </recommendedName>
</protein>
<organism evidence="2 3">
    <name type="scientific">Lasiosphaeris hirsuta</name>
    <dbReference type="NCBI Taxonomy" id="260670"/>
    <lineage>
        <taxon>Eukaryota</taxon>
        <taxon>Fungi</taxon>
        <taxon>Dikarya</taxon>
        <taxon>Ascomycota</taxon>
        <taxon>Pezizomycotina</taxon>
        <taxon>Sordariomycetes</taxon>
        <taxon>Sordariomycetidae</taxon>
        <taxon>Sordariales</taxon>
        <taxon>Lasiosphaeriaceae</taxon>
        <taxon>Lasiosphaeris</taxon>
    </lineage>
</organism>
<dbReference type="EMBL" id="JAUKUA010000009">
    <property type="protein sequence ID" value="KAK0702340.1"/>
    <property type="molecule type" value="Genomic_DNA"/>
</dbReference>